<sequence length="646" mass="66013">MIDAYKIGATLVLHDLIAPALLKLAVEFKKVDALAVNINKHLSAMGGHAAGIRSVSRASGTLANNMGKANLEAAQLARSVNAVHAASLAASRSAAMGHLGGGMGGGGGPTRPALPGPGGFISGTPRRRSGGAAAGGGGFGGGHGGNVHVGPGGFGVGAVGMAIPGGALAPVAGGFAALYATKAMYDAAKEYQLAETRFKTLNLGDAVNKDADKFARGTKVFGASSTALMETLRESVGLFGSLDLAKEVAPTLATLNAANSTLFGGKVGSLDEGAVRAVMRFNDMRGLTNNKDDFLRGLDLAQRMVTGSGGSLKFTDLEAMAKTGGAAFKGLSDQGIMNLATLAQEQGGGRTGTALMSLYQNLIAGRTPKKTMAALANAGLAELTEVTSGSVGGKQIKSTALKNIVDEKMLREDPAGWLMKYGTAAANRAGAKTDSEVIAFMNNLVSNRQGSNMAANFTTQQAQALRDAKMVANAKGVQGTIKEFQKTAPGAEADFLAAWQSVKAESASVLLPTATKILNAGADFFRSVIDFGQRNAGLIERLKTDGGMPTSPFANFGFGSGGPAVWLYKSAKAYFGSGGDDGGRMANANPVSGTQGGPVQVNSTVKLDSRVIAEVVTLHQSRELSRPQVGQSTFDPGMSMRPPALR</sequence>
<evidence type="ECO:0000313" key="2">
    <source>
        <dbReference type="EMBL" id="SCU75518.1"/>
    </source>
</evidence>
<protein>
    <submittedName>
        <fullName evidence="2">Putative phage-related tail protein</fullName>
    </submittedName>
</protein>
<reference evidence="2" key="1">
    <citation type="submission" date="2016-09" db="EMBL/GenBank/DDBJ databases">
        <authorList>
            <person name="Capua I."/>
            <person name="De Benedictis P."/>
            <person name="Joannis T."/>
            <person name="Lombin L.H."/>
            <person name="Cattoli G."/>
        </authorList>
    </citation>
    <scope>NUCLEOTIDE SEQUENCE</scope>
    <source>
        <strain evidence="2">B9</strain>
    </source>
</reference>
<accession>A0A1K0IRJ0</accession>
<evidence type="ECO:0000256" key="1">
    <source>
        <dbReference type="SAM" id="MobiDB-lite"/>
    </source>
</evidence>
<name>A0A1K0IRJ0_CUPNE</name>
<proteinExistence type="predicted"/>
<dbReference type="AlphaFoldDB" id="A0A1K0IRJ0"/>
<organism evidence="2">
    <name type="scientific">Cupriavidus necator</name>
    <name type="common">Alcaligenes eutrophus</name>
    <name type="synonym">Ralstonia eutropha</name>
    <dbReference type="NCBI Taxonomy" id="106590"/>
    <lineage>
        <taxon>Bacteria</taxon>
        <taxon>Pseudomonadati</taxon>
        <taxon>Pseudomonadota</taxon>
        <taxon>Betaproteobacteria</taxon>
        <taxon>Burkholderiales</taxon>
        <taxon>Burkholderiaceae</taxon>
        <taxon>Cupriavidus</taxon>
    </lineage>
</organism>
<dbReference type="EMBL" id="FMSH01000154">
    <property type="protein sequence ID" value="SCU75518.1"/>
    <property type="molecule type" value="Genomic_DNA"/>
</dbReference>
<gene>
    <name evidence="2" type="ORF">CNECB9_2370092</name>
</gene>
<feature type="region of interest" description="Disordered" evidence="1">
    <location>
        <begin position="622"/>
        <end position="646"/>
    </location>
</feature>